<evidence type="ECO:0000313" key="1">
    <source>
        <dbReference type="EMBL" id="CDW49640.1"/>
    </source>
</evidence>
<sequence length="40" mass="4754">MVWDLGFFLMQLQTFFKVGILMKMLGVEVGLKNFEEERLD</sequence>
<organism evidence="1">
    <name type="scientific">Lepeophtheirus salmonis</name>
    <name type="common">Salmon louse</name>
    <name type="synonym">Caligus salmonis</name>
    <dbReference type="NCBI Taxonomy" id="72036"/>
    <lineage>
        <taxon>Eukaryota</taxon>
        <taxon>Metazoa</taxon>
        <taxon>Ecdysozoa</taxon>
        <taxon>Arthropoda</taxon>
        <taxon>Crustacea</taxon>
        <taxon>Multicrustacea</taxon>
        <taxon>Hexanauplia</taxon>
        <taxon>Copepoda</taxon>
        <taxon>Siphonostomatoida</taxon>
        <taxon>Caligidae</taxon>
        <taxon>Lepeophtheirus</taxon>
    </lineage>
</organism>
<reference evidence="1" key="1">
    <citation type="submission" date="2014-05" db="EMBL/GenBank/DDBJ databases">
        <authorList>
            <person name="Chronopoulou M."/>
        </authorList>
    </citation>
    <scope>NUCLEOTIDE SEQUENCE</scope>
    <source>
        <tissue evidence="1">Whole organism</tissue>
    </source>
</reference>
<feature type="non-terminal residue" evidence="1">
    <location>
        <position position="40"/>
    </location>
</feature>
<dbReference type="AlphaFoldDB" id="A0A0K2VGY0"/>
<dbReference type="EMBL" id="HACA01032279">
    <property type="protein sequence ID" value="CDW49640.1"/>
    <property type="molecule type" value="Transcribed_RNA"/>
</dbReference>
<accession>A0A0K2VGY0</accession>
<protein>
    <submittedName>
        <fullName evidence="1">Uncharacterized protein</fullName>
    </submittedName>
</protein>
<name>A0A0K2VGY0_LEPSM</name>
<proteinExistence type="predicted"/>